<dbReference type="InterPro" id="IPR011545">
    <property type="entry name" value="DEAD/DEAH_box_helicase_dom"/>
</dbReference>
<dbReference type="PANTHER" id="PTHR30580">
    <property type="entry name" value="PRIMOSOMAL PROTEIN N"/>
    <property type="match status" value="1"/>
</dbReference>
<dbReference type="AlphaFoldDB" id="A0AAE6WZN8"/>
<keyword evidence="6" id="KW-0378">Hydrolase</keyword>
<evidence type="ECO:0000259" key="4">
    <source>
        <dbReference type="PROSITE" id="PS51192"/>
    </source>
</evidence>
<dbReference type="CDD" id="cd18785">
    <property type="entry name" value="SF2_C"/>
    <property type="match status" value="1"/>
</dbReference>
<evidence type="ECO:0000256" key="3">
    <source>
        <dbReference type="ARBA" id="ARBA00023125"/>
    </source>
</evidence>
<dbReference type="EMBL" id="CP047363">
    <property type="protein sequence ID" value="QIH77781.1"/>
    <property type="molecule type" value="Genomic_DNA"/>
</dbReference>
<keyword evidence="3" id="KW-0238">DNA-binding</keyword>
<dbReference type="GO" id="GO:0005524">
    <property type="term" value="F:ATP binding"/>
    <property type="evidence" value="ECO:0007669"/>
    <property type="project" value="UniProtKB-KW"/>
</dbReference>
<evidence type="ECO:0000256" key="2">
    <source>
        <dbReference type="ARBA" id="ARBA00022840"/>
    </source>
</evidence>
<dbReference type="RefSeq" id="WP_164953174.1">
    <property type="nucleotide sequence ID" value="NZ_CP047363.1"/>
</dbReference>
<evidence type="ECO:0000256" key="1">
    <source>
        <dbReference type="ARBA" id="ARBA00022741"/>
    </source>
</evidence>
<dbReference type="SUPFAM" id="SSF52540">
    <property type="entry name" value="P-loop containing nucleoside triphosphate hydrolases"/>
    <property type="match status" value="1"/>
</dbReference>
<proteinExistence type="predicted"/>
<dbReference type="Gene3D" id="3.40.50.300">
    <property type="entry name" value="P-loop containing nucleotide triphosphate hydrolases"/>
    <property type="match status" value="2"/>
</dbReference>
<organism evidence="6 7">
    <name type="scientific">Macrococcoides canis</name>
    <dbReference type="NCBI Taxonomy" id="1855823"/>
    <lineage>
        <taxon>Bacteria</taxon>
        <taxon>Bacillati</taxon>
        <taxon>Bacillota</taxon>
        <taxon>Bacilli</taxon>
        <taxon>Bacillales</taxon>
        <taxon>Staphylococcaceae</taxon>
        <taxon>Macrococcoides</taxon>
    </lineage>
</organism>
<reference evidence="6" key="1">
    <citation type="journal article" date="2020" name="Antimicrob. Agents Chemother.">
        <title>The novel macrolide resistance genes mef(D), msr(F) and msr(H) are present on resistance islands in Macrococcus canis, Macrococcus caseolyticus and Staphylococcus aureus.</title>
        <authorList>
            <person name="Schwendener S."/>
            <person name="Dona V."/>
            <person name="Perreten V."/>
        </authorList>
    </citation>
    <scope>NUCLEOTIDE SEQUENCE</scope>
    <source>
        <strain evidence="6">Epi0076A</strain>
    </source>
</reference>
<dbReference type="InterPro" id="IPR027417">
    <property type="entry name" value="P-loop_NTPase"/>
</dbReference>
<dbReference type="GO" id="GO:0006310">
    <property type="term" value="P:DNA recombination"/>
    <property type="evidence" value="ECO:0007669"/>
    <property type="project" value="TreeGrafter"/>
</dbReference>
<dbReference type="GO" id="GO:0006302">
    <property type="term" value="P:double-strand break repair"/>
    <property type="evidence" value="ECO:0007669"/>
    <property type="project" value="TreeGrafter"/>
</dbReference>
<evidence type="ECO:0000313" key="6">
    <source>
        <dbReference type="EMBL" id="QIH77781.1"/>
    </source>
</evidence>
<name>A0AAE6WZN8_9STAP</name>
<dbReference type="PANTHER" id="PTHR30580:SF1">
    <property type="entry name" value="COMF OPERON PROTEIN 1"/>
    <property type="match status" value="1"/>
</dbReference>
<keyword evidence="6" id="KW-0347">Helicase</keyword>
<dbReference type="PROSITE" id="PS51194">
    <property type="entry name" value="HELICASE_CTER"/>
    <property type="match status" value="1"/>
</dbReference>
<sequence>MRQQITNNGTMPSVIKKGNKYHCNYCLNDRHYLFHSYYHEGIKKEIVYCRACLSHYATTENFITLEPCRKKAEAVSLQIPFELTAQQKHASDYIVNQFHKNEDSLLYAVTGAGKTEMMLQAVAEARRLGCNVAITAPRTDVVKELALRIQEYMPKTQIDILYGGHQALTEGHLVVATVHQLIQFNKHFELIIVDEIDAFPMNYDPRLSKVLERALHEKGTIIYLSATPPARLMRLPHIYLPSRYHNRPLPLPKLHYYKIDSRSLQQKLKNTVNTTLIFFNDIKQMEKYYAALPENIQNDGTIVYSNDDERHDKVEAIRRGEYRFIFTTTILERGFTQENLSVWVINSEQFTWDSLVQIAGRVDRKGTIANGEVIFYHEGLSTHMTKAIHTIKRMNKKHDQAMSILRRSNTSRFNNQYIIS</sequence>
<dbReference type="Pfam" id="PF00271">
    <property type="entry name" value="Helicase_C"/>
    <property type="match status" value="1"/>
</dbReference>
<feature type="domain" description="Helicase ATP-binding" evidence="4">
    <location>
        <begin position="95"/>
        <end position="246"/>
    </location>
</feature>
<keyword evidence="2" id="KW-0067">ATP-binding</keyword>
<evidence type="ECO:0000259" key="5">
    <source>
        <dbReference type="PROSITE" id="PS51194"/>
    </source>
</evidence>
<evidence type="ECO:0000313" key="7">
    <source>
        <dbReference type="Proteomes" id="UP000501122"/>
    </source>
</evidence>
<dbReference type="Proteomes" id="UP000501122">
    <property type="component" value="Chromosome"/>
</dbReference>
<keyword evidence="1" id="KW-0547">Nucleotide-binding</keyword>
<dbReference type="GO" id="GO:0006270">
    <property type="term" value="P:DNA replication initiation"/>
    <property type="evidence" value="ECO:0007669"/>
    <property type="project" value="TreeGrafter"/>
</dbReference>
<feature type="domain" description="Helicase C-terminal" evidence="5">
    <location>
        <begin position="263"/>
        <end position="410"/>
    </location>
</feature>
<dbReference type="Pfam" id="PF00270">
    <property type="entry name" value="DEAD"/>
    <property type="match status" value="1"/>
</dbReference>
<gene>
    <name evidence="6" type="ORF">GTN30_03790</name>
</gene>
<protein>
    <submittedName>
        <fullName evidence="6">DEAD/DEAH box helicase family protein</fullName>
    </submittedName>
</protein>
<dbReference type="GO" id="GO:0003677">
    <property type="term" value="F:DNA binding"/>
    <property type="evidence" value="ECO:0007669"/>
    <property type="project" value="UniProtKB-KW"/>
</dbReference>
<dbReference type="InterPro" id="IPR001650">
    <property type="entry name" value="Helicase_C-like"/>
</dbReference>
<dbReference type="PROSITE" id="PS51192">
    <property type="entry name" value="HELICASE_ATP_BIND_1"/>
    <property type="match status" value="1"/>
</dbReference>
<dbReference type="GO" id="GO:0043138">
    <property type="term" value="F:3'-5' DNA helicase activity"/>
    <property type="evidence" value="ECO:0007669"/>
    <property type="project" value="TreeGrafter"/>
</dbReference>
<dbReference type="SMART" id="SM00487">
    <property type="entry name" value="DEXDc"/>
    <property type="match status" value="1"/>
</dbReference>
<accession>A0AAE6WZN8</accession>
<dbReference type="InterPro" id="IPR014001">
    <property type="entry name" value="Helicase_ATP-bd"/>
</dbReference>